<sequence>MRRWLPCSVKDAPGLLQVPVPPAWCAEQQAGQSRRPDRAA</sequence>
<protein>
    <submittedName>
        <fullName evidence="1">Uncharacterized protein</fullName>
    </submittedName>
</protein>
<name>A8RHY3_ENTBW</name>
<reference evidence="1 2" key="2">
    <citation type="submission" date="2007-09" db="EMBL/GenBank/DDBJ databases">
        <title>Draft genome sequence of Clostridium bolteae (ATCC BAA-613).</title>
        <authorList>
            <person name="Sudarsanam P."/>
            <person name="Ley R."/>
            <person name="Guruge J."/>
            <person name="Turnbaugh P.J."/>
            <person name="Mahowald M."/>
            <person name="Liep D."/>
            <person name="Gordon J."/>
        </authorList>
    </citation>
    <scope>NUCLEOTIDE SEQUENCE [LARGE SCALE GENOMIC DNA]</scope>
    <source>
        <strain evidence="2">ATCC BAA-613 / DSM 15670 / CCUG 46953 / JCM 12243 / WAL 16351</strain>
    </source>
</reference>
<organism evidence="1 2">
    <name type="scientific">Enterocloster bolteae (strain ATCC BAA-613 / DSM 15670 / CCUG 46953 / JCM 12243 / WAL 16351)</name>
    <name type="common">Clostridium bolteae</name>
    <dbReference type="NCBI Taxonomy" id="411902"/>
    <lineage>
        <taxon>Bacteria</taxon>
        <taxon>Bacillati</taxon>
        <taxon>Bacillota</taxon>
        <taxon>Clostridia</taxon>
        <taxon>Lachnospirales</taxon>
        <taxon>Lachnospiraceae</taxon>
        <taxon>Enterocloster</taxon>
    </lineage>
</organism>
<reference evidence="1 2" key="1">
    <citation type="submission" date="2007-08" db="EMBL/GenBank/DDBJ databases">
        <authorList>
            <person name="Fulton L."/>
            <person name="Clifton S."/>
            <person name="Fulton B."/>
            <person name="Xu J."/>
            <person name="Minx P."/>
            <person name="Pepin K.H."/>
            <person name="Johnson M."/>
            <person name="Thiruvilangam P."/>
            <person name="Bhonagiri V."/>
            <person name="Nash W.E."/>
            <person name="Mardis E.R."/>
            <person name="Wilson R.K."/>
        </authorList>
    </citation>
    <scope>NUCLEOTIDE SEQUENCE [LARGE SCALE GENOMIC DNA]</scope>
    <source>
        <strain evidence="2">ATCC BAA-613 / DSM 15670 / CCUG 46953 / JCM 12243 / WAL 16351</strain>
    </source>
</reference>
<gene>
    <name evidence="1" type="ORF">CLOBOL_00539</name>
</gene>
<dbReference type="PaxDb" id="411902-CLOBOL_00539"/>
<evidence type="ECO:0000313" key="1">
    <source>
        <dbReference type="EMBL" id="EDP19103.1"/>
    </source>
</evidence>
<accession>A8RHY3</accession>
<comment type="caution">
    <text evidence="1">The sequence shown here is derived from an EMBL/GenBank/DDBJ whole genome shotgun (WGS) entry which is preliminary data.</text>
</comment>
<evidence type="ECO:0000313" key="2">
    <source>
        <dbReference type="Proteomes" id="UP000005396"/>
    </source>
</evidence>
<dbReference type="Proteomes" id="UP000005396">
    <property type="component" value="Unassembled WGS sequence"/>
</dbReference>
<dbReference type="HOGENOM" id="CLU_3287283_0_0_9"/>
<dbReference type="AlphaFoldDB" id="A8RHY3"/>
<dbReference type="EMBL" id="ABCC02000009">
    <property type="protein sequence ID" value="EDP19103.1"/>
    <property type="molecule type" value="Genomic_DNA"/>
</dbReference>
<proteinExistence type="predicted"/>